<reference evidence="1" key="1">
    <citation type="submission" date="2020-08" db="EMBL/GenBank/DDBJ databases">
        <title>Multicomponent nature underlies the extraordinary mechanical properties of spider dragline silk.</title>
        <authorList>
            <person name="Kono N."/>
            <person name="Nakamura H."/>
            <person name="Mori M."/>
            <person name="Yoshida Y."/>
            <person name="Ohtoshi R."/>
            <person name="Malay A.D."/>
            <person name="Moran D.A.P."/>
            <person name="Tomita M."/>
            <person name="Numata K."/>
            <person name="Arakawa K."/>
        </authorList>
    </citation>
    <scope>NUCLEOTIDE SEQUENCE</scope>
</reference>
<sequence length="86" mass="9759">MRKGTSSAKISEEEIVKREFFIPNLSKQVQNVIINCVHCIIANKKSGKKEGFLNPIPKEDMPLSTAYVDFIGLVYQQKDINIPHNN</sequence>
<comment type="caution">
    <text evidence="1">The sequence shown here is derived from an EMBL/GenBank/DDBJ whole genome shotgun (WGS) entry which is preliminary data.</text>
</comment>
<organism evidence="1 2">
    <name type="scientific">Trichonephila inaurata madagascariensis</name>
    <dbReference type="NCBI Taxonomy" id="2747483"/>
    <lineage>
        <taxon>Eukaryota</taxon>
        <taxon>Metazoa</taxon>
        <taxon>Ecdysozoa</taxon>
        <taxon>Arthropoda</taxon>
        <taxon>Chelicerata</taxon>
        <taxon>Arachnida</taxon>
        <taxon>Araneae</taxon>
        <taxon>Araneomorphae</taxon>
        <taxon>Entelegynae</taxon>
        <taxon>Araneoidea</taxon>
        <taxon>Nephilidae</taxon>
        <taxon>Trichonephila</taxon>
        <taxon>Trichonephila inaurata</taxon>
    </lineage>
</organism>
<dbReference type="EMBL" id="BMAV01003266">
    <property type="protein sequence ID" value="GFY42710.1"/>
    <property type="molecule type" value="Genomic_DNA"/>
</dbReference>
<keyword evidence="2" id="KW-1185">Reference proteome</keyword>
<dbReference type="Proteomes" id="UP000886998">
    <property type="component" value="Unassembled WGS sequence"/>
</dbReference>
<evidence type="ECO:0000313" key="2">
    <source>
        <dbReference type="Proteomes" id="UP000886998"/>
    </source>
</evidence>
<dbReference type="OrthoDB" id="3863715at2759"/>
<dbReference type="AlphaFoldDB" id="A0A8X6WWW9"/>
<evidence type="ECO:0000313" key="1">
    <source>
        <dbReference type="EMBL" id="GFY42710.1"/>
    </source>
</evidence>
<protein>
    <submittedName>
        <fullName evidence="1">Transposon Tf2-8 polyprotein</fullName>
    </submittedName>
</protein>
<proteinExistence type="predicted"/>
<gene>
    <name evidence="1" type="primary">Tf2-8_96</name>
    <name evidence="1" type="ORF">TNIN_427211</name>
</gene>
<accession>A0A8X6WWW9</accession>
<name>A0A8X6WWW9_9ARAC</name>